<accession>A0A7M5VDA5</accession>
<dbReference type="CDD" id="cd00198">
    <property type="entry name" value="vWFA"/>
    <property type="match status" value="3"/>
</dbReference>
<sequence>MVNMERTPPVAETPNPIEKTVEVLLSRLSHSDIVITKWYQQLLPFVLKESDVDDETSKTVVLVLAVVENFIVNSQRIAKEFHLEHIFNTIQIFINEFGIAKNPAHLDLIKQCVKLSECKKLQLEHMYQLIAQLACTEEMQTSGKIHLIIYAFEEESKLKPFLKTELAIEAAKKIFQAKDMFSATVQLALEKKKLRLALETHKEEKGEEWTDETNILNFMRNNDSSEESQDFFALVEYITMLKIHRTHKSTQLPFFMSLLKSLRKTKLCHECIDFVQKISEGYVNPNIPKVVKTLTKDEKNVYSCVCLVLNVAVLSNQSGDSKDAVLQRIIRHIKSIGRCEEDTVLLENNSIMRETMESTGAINYIITNLLENGFDLNSLPLSKSGLIALLKLYEVIHVRGCYQEEMTRVTDYLFTLHQDFEKEYSKNQIIKGMYTAIGALAKQDKFLVDVVAALLLTICLENIKPEVEERIVNHDLHMELMAISNFNVGAALSDLLSDSSICHETKSSGSLSYEEKSTEGIVKLDSIKAYRHRRESEEEDNSDINFFEGQKIEKDLIEVQKDIANLCEHRIFKLKKDIETLQKIKAKETIEILHNIYLANDKIQQIIHTVLLKPRVVPKNALNETMQLLYKMYSILRMVRRAWLAKKLSGIFTDELTILNDQIKFNMNKVIDILEDNHQSQVIDELKQLEVKLKLRNDVEDYEIPKRSGADVARDRIGESGTRSRNSSSAFMGRIQTAVFKDETSTISVNENLGSRWLPDGKKKKNAKLLTGGPSSTHKVYKLSTDKITSTKVLHIKEGSIDHWMAPKIGKKDVKISSRSEDILLGESERRMYELTKDQVKRLPMEAGKNWISKMREVKQTYDIAAYHSPEALPEAPEESLRYHLLARLTREYQSLCIRIMTKIERTDPKGFVAKRPEPAIPQTYKFLFLVDNSGSMNGEKMTTALNILVIFLEAMKRLEFETAVVRYGGEKSQAALKGFNDNMDEHRGQLIIEGFSASEKTRTADALKFVAEKEELFKPQKKVNEHRFIILISDGIWDQKDQSLYNGSIEAASARLLVLTTHPREDLSLRREHQISIDFATRLLNSIAPDSWCGVSSKTTMRDKINEIALMIDNQLRAALKEVKGHSRRVETVGITKMVVSKRDFDGPLKYNRHAEVHWGDAIVYSDVTSTQDYNDKEIDDFMIDNYKEVLERKIEEWDSMIDQTTKISTIEDKIKAIDDEEECFKDYIGELDSVLDTVAFPNNRPTRFQQDYRGSKFSLNGYIKFLCTRGQHKKIYENMIGSPRKDYIVAVILDTSMSMSGMGAIGCTQSLLSLASSLSSNNITFTVLTCGKTTTIVKDLKEDYDQSVKAKMYDALQFNDNESNISDAIFFTSLYLDSWASTKVEKSIFILTDGYPTSPKSLRKSLLLASELGIHTTALGVGFFTDGIFEFFPNHVVVNNPKDLPAALKGYFGMEPSPNERQSSILLEMADSIKKDGVKINMENVWDMYLPDVYRKKLEKLDKALSFAIAPGKNEFGSFKVDLCFVLDTTGSMSGMIKMAQEKIVGITQSIEVCIKKSSDRDAKVRVGFVGYKIKGQDGNLDHVQFTDDTKKVLDVVRRQKATGGSSGGVEDKYEPLEMVVNWKWTGLVKFLVLIADAPGHGLWCTGTKNGLSDDFPERENDMPGIISKIAEAKIYLFYVNIREYTDHERKNFKQQYIKSAPEEMKEKGFQELKIDSTDDGDKLAKLITGTVEEIIINECM</sequence>
<evidence type="ECO:0000313" key="3">
    <source>
        <dbReference type="Proteomes" id="UP000594262"/>
    </source>
</evidence>
<dbReference type="InterPro" id="IPR052969">
    <property type="entry name" value="Thr-specific_kinase-like"/>
</dbReference>
<dbReference type="EnsemblMetazoa" id="CLYHEMT007691.2">
    <property type="protein sequence ID" value="CLYHEMP007691.2"/>
    <property type="gene ID" value="CLYHEMG007691"/>
</dbReference>
<reference evidence="2" key="1">
    <citation type="submission" date="2021-01" db="UniProtKB">
        <authorList>
            <consortium name="EnsemblMetazoa"/>
        </authorList>
    </citation>
    <scope>IDENTIFICATION</scope>
</reference>
<protein>
    <recommendedName>
        <fullName evidence="1">VWFA domain-containing protein</fullName>
    </recommendedName>
</protein>
<dbReference type="RefSeq" id="XP_066915623.1">
    <property type="nucleotide sequence ID" value="XM_067059522.1"/>
</dbReference>
<feature type="domain" description="VWFA" evidence="1">
    <location>
        <begin position="1524"/>
        <end position="1737"/>
    </location>
</feature>
<feature type="domain" description="VWFA" evidence="1">
    <location>
        <begin position="926"/>
        <end position="1036"/>
    </location>
</feature>
<dbReference type="GeneID" id="136802764"/>
<dbReference type="PROSITE" id="PS50234">
    <property type="entry name" value="VWFA"/>
    <property type="match status" value="3"/>
</dbReference>
<dbReference type="SUPFAM" id="SSF53300">
    <property type="entry name" value="vWA-like"/>
    <property type="match status" value="3"/>
</dbReference>
<proteinExistence type="predicted"/>
<dbReference type="Gene3D" id="3.40.50.410">
    <property type="entry name" value="von Willebrand factor, type A domain"/>
    <property type="match status" value="3"/>
</dbReference>
<dbReference type="Pfam" id="PF00092">
    <property type="entry name" value="VWA"/>
    <property type="match status" value="2"/>
</dbReference>
<keyword evidence="3" id="KW-1185">Reference proteome</keyword>
<evidence type="ECO:0000259" key="1">
    <source>
        <dbReference type="PROSITE" id="PS50234"/>
    </source>
</evidence>
<dbReference type="InterPro" id="IPR002035">
    <property type="entry name" value="VWF_A"/>
</dbReference>
<dbReference type="PANTHER" id="PTHR47763">
    <property type="entry name" value="ALPHA-PROTEIN KINASE VWKA"/>
    <property type="match status" value="1"/>
</dbReference>
<evidence type="ECO:0000313" key="2">
    <source>
        <dbReference type="EnsemblMetazoa" id="CLYHEMP007691.2"/>
    </source>
</evidence>
<dbReference type="OrthoDB" id="10046508at2759"/>
<feature type="domain" description="VWFA" evidence="1">
    <location>
        <begin position="1290"/>
        <end position="1424"/>
    </location>
</feature>
<dbReference type="Proteomes" id="UP000594262">
    <property type="component" value="Unplaced"/>
</dbReference>
<organism evidence="2 3">
    <name type="scientific">Clytia hemisphaerica</name>
    <dbReference type="NCBI Taxonomy" id="252671"/>
    <lineage>
        <taxon>Eukaryota</taxon>
        <taxon>Metazoa</taxon>
        <taxon>Cnidaria</taxon>
        <taxon>Hydrozoa</taxon>
        <taxon>Hydroidolina</taxon>
        <taxon>Leptothecata</taxon>
        <taxon>Obeliida</taxon>
        <taxon>Clytiidae</taxon>
        <taxon>Clytia</taxon>
    </lineage>
</organism>
<dbReference type="SMART" id="SM00327">
    <property type="entry name" value="VWA"/>
    <property type="match status" value="3"/>
</dbReference>
<dbReference type="InterPro" id="IPR036465">
    <property type="entry name" value="vWFA_dom_sf"/>
</dbReference>
<name>A0A7M5VDA5_9CNID</name>